<organism evidence="2 3">
    <name type="scientific">Babesia caballi</name>
    <dbReference type="NCBI Taxonomy" id="5871"/>
    <lineage>
        <taxon>Eukaryota</taxon>
        <taxon>Sar</taxon>
        <taxon>Alveolata</taxon>
        <taxon>Apicomplexa</taxon>
        <taxon>Aconoidasida</taxon>
        <taxon>Piroplasmida</taxon>
        <taxon>Babesiidae</taxon>
        <taxon>Babesia</taxon>
    </lineage>
</organism>
<dbReference type="GO" id="GO:0016787">
    <property type="term" value="F:hydrolase activity"/>
    <property type="evidence" value="ECO:0007669"/>
    <property type="project" value="UniProtKB-KW"/>
</dbReference>
<gene>
    <name evidence="2" type="ORF">BcabD6B2_19680</name>
</gene>
<dbReference type="Proteomes" id="UP001497744">
    <property type="component" value="Unassembled WGS sequence"/>
</dbReference>
<proteinExistence type="predicted"/>
<feature type="region of interest" description="Disordered" evidence="1">
    <location>
        <begin position="128"/>
        <end position="151"/>
    </location>
</feature>
<protein>
    <submittedName>
        <fullName evidence="2">Alpha/beta hydrolase</fullName>
    </submittedName>
</protein>
<dbReference type="AlphaFoldDB" id="A0AAV4LQS6"/>
<dbReference type="GeneID" id="94194014"/>
<evidence type="ECO:0000256" key="1">
    <source>
        <dbReference type="SAM" id="MobiDB-lite"/>
    </source>
</evidence>
<feature type="compositionally biased region" description="Low complexity" evidence="1">
    <location>
        <begin position="39"/>
        <end position="48"/>
    </location>
</feature>
<accession>A0AAV4LQS6</accession>
<keyword evidence="3" id="KW-1185">Reference proteome</keyword>
<evidence type="ECO:0000313" key="3">
    <source>
        <dbReference type="Proteomes" id="UP001497744"/>
    </source>
</evidence>
<reference evidence="2 3" key="1">
    <citation type="submission" date="2021-06" db="EMBL/GenBank/DDBJ databases">
        <title>Genome sequence of Babesia caballi.</title>
        <authorList>
            <person name="Yamagishi J."/>
            <person name="Kidaka T."/>
            <person name="Ochi A."/>
        </authorList>
    </citation>
    <scope>NUCLEOTIDE SEQUENCE [LARGE SCALE GENOMIC DNA]</scope>
    <source>
        <strain evidence="2">USDA-D6B2</strain>
    </source>
</reference>
<dbReference type="RefSeq" id="XP_067714602.1">
    <property type="nucleotide sequence ID" value="XM_067858501.1"/>
</dbReference>
<feature type="region of interest" description="Disordered" evidence="1">
    <location>
        <begin position="91"/>
        <end position="110"/>
    </location>
</feature>
<name>A0AAV4LQS6_BABCB</name>
<feature type="region of interest" description="Disordered" evidence="1">
    <location>
        <begin position="1"/>
        <end position="51"/>
    </location>
</feature>
<feature type="compositionally biased region" description="Basic and acidic residues" evidence="1">
    <location>
        <begin position="128"/>
        <end position="149"/>
    </location>
</feature>
<dbReference type="EMBL" id="BPLF01000002">
    <property type="protein sequence ID" value="GIX62533.1"/>
    <property type="molecule type" value="Genomic_DNA"/>
</dbReference>
<evidence type="ECO:0000313" key="2">
    <source>
        <dbReference type="EMBL" id="GIX62533.1"/>
    </source>
</evidence>
<comment type="caution">
    <text evidence="2">The sequence shown here is derived from an EMBL/GenBank/DDBJ whole genome shotgun (WGS) entry which is preliminary data.</text>
</comment>
<keyword evidence="2" id="KW-0378">Hydrolase</keyword>
<sequence>MPALQEPATHHAQAPAPPLRDTNAVLRRPPARAPRLRRGAPGAGHPPLFAGRRDGLRVRVRALPLLQDHIGDHGLPRRALPHRAARQAARQGVVSCDGRPPDSKLVPRLEPLGDEVGDAARVPEVLEHREPLHDGGEPGRKELEEHQGGGEDVGLLGAVDAALGGSVARRANDLPGNRGLILLHRMYDKARRLTSLEKRVAGLAGALRNEPDEPKVANFQRVGRRVYENVLGLEVAVDELVRVNVPQPLDELPEKVKLNRDAVFR</sequence>